<accession>R7YRR8</accession>
<reference evidence="8" key="1">
    <citation type="submission" date="2012-06" db="EMBL/GenBank/DDBJ databases">
        <title>The genome sequence of Coniosporium apollinis CBS 100218.</title>
        <authorList>
            <consortium name="The Broad Institute Genome Sequencing Platform"/>
            <person name="Cuomo C."/>
            <person name="Gorbushina A."/>
            <person name="Noack S."/>
            <person name="Walker B."/>
            <person name="Young S.K."/>
            <person name="Zeng Q."/>
            <person name="Gargeya S."/>
            <person name="Fitzgerald M."/>
            <person name="Haas B."/>
            <person name="Abouelleil A."/>
            <person name="Alvarado L."/>
            <person name="Arachchi H.M."/>
            <person name="Berlin A.M."/>
            <person name="Chapman S.B."/>
            <person name="Goldberg J."/>
            <person name="Griggs A."/>
            <person name="Gujja S."/>
            <person name="Hansen M."/>
            <person name="Howarth C."/>
            <person name="Imamovic A."/>
            <person name="Larimer J."/>
            <person name="McCowan C."/>
            <person name="Montmayeur A."/>
            <person name="Murphy C."/>
            <person name="Neiman D."/>
            <person name="Pearson M."/>
            <person name="Priest M."/>
            <person name="Roberts A."/>
            <person name="Saif S."/>
            <person name="Shea T."/>
            <person name="Sisk P."/>
            <person name="Sykes S."/>
            <person name="Wortman J."/>
            <person name="Nusbaum C."/>
            <person name="Birren B."/>
        </authorList>
    </citation>
    <scope>NUCLEOTIDE SEQUENCE [LARGE SCALE GENOMIC DNA]</scope>
    <source>
        <strain evidence="8">CBS 100218</strain>
    </source>
</reference>
<keyword evidence="2" id="KW-0813">Transport</keyword>
<dbReference type="PANTHER" id="PTHR45649:SF41">
    <property type="entry name" value="TRANSPORTER, PUTATIVE (EUROFUNG)-RELATED"/>
    <property type="match status" value="1"/>
</dbReference>
<feature type="transmembrane region" description="Helical" evidence="6">
    <location>
        <begin position="102"/>
        <end position="126"/>
    </location>
</feature>
<keyword evidence="5 6" id="KW-0472">Membrane</keyword>
<dbReference type="InterPro" id="IPR002293">
    <property type="entry name" value="AA/rel_permease1"/>
</dbReference>
<dbReference type="GO" id="GO:0016020">
    <property type="term" value="C:membrane"/>
    <property type="evidence" value="ECO:0007669"/>
    <property type="project" value="UniProtKB-SubCell"/>
</dbReference>
<name>R7YRR8_CONA1</name>
<dbReference type="eggNOG" id="KOG1289">
    <property type="taxonomic scope" value="Eukaryota"/>
</dbReference>
<evidence type="ECO:0000256" key="1">
    <source>
        <dbReference type="ARBA" id="ARBA00004141"/>
    </source>
</evidence>
<keyword evidence="8" id="KW-1185">Reference proteome</keyword>
<evidence type="ECO:0000256" key="3">
    <source>
        <dbReference type="ARBA" id="ARBA00022692"/>
    </source>
</evidence>
<dbReference type="OrthoDB" id="3257095at2759"/>
<dbReference type="Proteomes" id="UP000016924">
    <property type="component" value="Unassembled WGS sequence"/>
</dbReference>
<feature type="transmembrane region" description="Helical" evidence="6">
    <location>
        <begin position="296"/>
        <end position="323"/>
    </location>
</feature>
<dbReference type="Pfam" id="PF13520">
    <property type="entry name" value="AA_permease_2"/>
    <property type="match status" value="1"/>
</dbReference>
<feature type="transmembrane region" description="Helical" evidence="6">
    <location>
        <begin position="402"/>
        <end position="420"/>
    </location>
</feature>
<evidence type="ECO:0008006" key="9">
    <source>
        <dbReference type="Google" id="ProtNLM"/>
    </source>
</evidence>
<proteinExistence type="predicted"/>
<feature type="transmembrane region" description="Helical" evidence="6">
    <location>
        <begin position="354"/>
        <end position="374"/>
    </location>
</feature>
<dbReference type="GeneID" id="19901097"/>
<evidence type="ECO:0000256" key="2">
    <source>
        <dbReference type="ARBA" id="ARBA00022448"/>
    </source>
</evidence>
<dbReference type="PANTHER" id="PTHR45649">
    <property type="entry name" value="AMINO-ACID PERMEASE BAT1"/>
    <property type="match status" value="1"/>
</dbReference>
<gene>
    <name evidence="7" type="ORF">W97_03786</name>
</gene>
<sequence>MSKSPLFEGKSLQSDDAPVTYVRDLGNEFAMDSMGRRAVAEQYQGTEEDQYTMKVLGRTQELRRNFGFLPTLGFASTLIATWEFILATLLSGLTNGGTAGLFWGYLVVATGFFLVYLSVAELASMAPTSGGQYHWVSEFAPRSCQKYLSYLTGWLTFIGWQSGVAGTSFMVGTIIQGLIVLNYESYAYRSWHGTLLVIGVTSFGIAFNTIFARRLPLVENILMVLHVLGFFVVGFVLWILGPRANAKAVFTEFRNNGGWSTDGTSFLVGLNPLVVSLLGFDCVAHMSEEVNDASRTVPLAIIWGKLVNAVFGFGMIITVIFIWGDMDEIALSPTGYPFIQIFYNITHSYAGTNIMTAIIVVTLTACVIATVATASRQIWSFARDNGPPFSATLSRVKPGWDIPLNAVLISLAVTILLSLINLGSSVALTAMFSLSLASGMTSYTLCIGCVLLKRFRGEKLPERRWTLGRVGGPVNVASLVFLFVMYIFSFFPTVTPVKPSTMNWAVVMYGSVVLFATGYYFVIGKKVYISPAERVRRDASF</sequence>
<dbReference type="STRING" id="1168221.R7YRR8"/>
<evidence type="ECO:0000256" key="5">
    <source>
        <dbReference type="ARBA" id="ARBA00023136"/>
    </source>
</evidence>
<evidence type="ECO:0000256" key="4">
    <source>
        <dbReference type="ARBA" id="ARBA00022989"/>
    </source>
</evidence>
<feature type="transmembrane region" description="Helical" evidence="6">
    <location>
        <begin position="426"/>
        <end position="452"/>
    </location>
</feature>
<dbReference type="GO" id="GO:0022857">
    <property type="term" value="F:transmembrane transporter activity"/>
    <property type="evidence" value="ECO:0007669"/>
    <property type="project" value="InterPro"/>
</dbReference>
<dbReference type="RefSeq" id="XP_007779870.1">
    <property type="nucleotide sequence ID" value="XM_007781680.1"/>
</dbReference>
<organism evidence="7 8">
    <name type="scientific">Coniosporium apollinis (strain CBS 100218)</name>
    <name type="common">Rock-inhabiting black yeast</name>
    <dbReference type="NCBI Taxonomy" id="1168221"/>
    <lineage>
        <taxon>Eukaryota</taxon>
        <taxon>Fungi</taxon>
        <taxon>Dikarya</taxon>
        <taxon>Ascomycota</taxon>
        <taxon>Pezizomycotina</taxon>
        <taxon>Dothideomycetes</taxon>
        <taxon>Dothideomycetes incertae sedis</taxon>
        <taxon>Coniosporium</taxon>
    </lineage>
</organism>
<dbReference type="AlphaFoldDB" id="R7YRR8"/>
<comment type="subcellular location">
    <subcellularLocation>
        <location evidence="1">Membrane</location>
        <topology evidence="1">Multi-pass membrane protein</topology>
    </subcellularLocation>
</comment>
<dbReference type="HOGENOM" id="CLU_004495_6_1_1"/>
<evidence type="ECO:0000313" key="8">
    <source>
        <dbReference type="Proteomes" id="UP000016924"/>
    </source>
</evidence>
<feature type="transmembrane region" description="Helical" evidence="6">
    <location>
        <begin position="503"/>
        <end position="522"/>
    </location>
</feature>
<feature type="transmembrane region" description="Helical" evidence="6">
    <location>
        <begin position="66"/>
        <end position="90"/>
    </location>
</feature>
<dbReference type="PIRSF" id="PIRSF006060">
    <property type="entry name" value="AA_transporter"/>
    <property type="match status" value="1"/>
</dbReference>
<feature type="transmembrane region" description="Helical" evidence="6">
    <location>
        <begin position="191"/>
        <end position="211"/>
    </location>
</feature>
<dbReference type="EMBL" id="JH767569">
    <property type="protein sequence ID" value="EON64553.1"/>
    <property type="molecule type" value="Genomic_DNA"/>
</dbReference>
<keyword evidence="3 6" id="KW-0812">Transmembrane</keyword>
<protein>
    <recommendedName>
        <fullName evidence="9">Amino acid permease/ SLC12A domain-containing protein</fullName>
    </recommendedName>
</protein>
<keyword evidence="4 6" id="KW-1133">Transmembrane helix</keyword>
<feature type="transmembrane region" description="Helical" evidence="6">
    <location>
        <begin position="223"/>
        <end position="244"/>
    </location>
</feature>
<dbReference type="Gene3D" id="1.20.1740.10">
    <property type="entry name" value="Amino acid/polyamine transporter I"/>
    <property type="match status" value="1"/>
</dbReference>
<evidence type="ECO:0000256" key="6">
    <source>
        <dbReference type="SAM" id="Phobius"/>
    </source>
</evidence>
<feature type="transmembrane region" description="Helical" evidence="6">
    <location>
        <begin position="147"/>
        <end position="179"/>
    </location>
</feature>
<feature type="transmembrane region" description="Helical" evidence="6">
    <location>
        <begin position="473"/>
        <end position="491"/>
    </location>
</feature>
<evidence type="ECO:0000313" key="7">
    <source>
        <dbReference type="EMBL" id="EON64553.1"/>
    </source>
</evidence>
<dbReference type="OMA" id="LICTWEV"/>